<organism evidence="2 3">
    <name type="scientific">Methylobacterium mesophilicum SR1.6/6</name>
    <dbReference type="NCBI Taxonomy" id="908290"/>
    <lineage>
        <taxon>Bacteria</taxon>
        <taxon>Pseudomonadati</taxon>
        <taxon>Pseudomonadota</taxon>
        <taxon>Alphaproteobacteria</taxon>
        <taxon>Hyphomicrobiales</taxon>
        <taxon>Methylobacteriaceae</taxon>
        <taxon>Methylobacterium</taxon>
    </lineage>
</organism>
<feature type="region of interest" description="Disordered" evidence="1">
    <location>
        <begin position="45"/>
        <end position="67"/>
    </location>
</feature>
<accession>A0A6B9FRE4</accession>
<reference evidence="2 3" key="1">
    <citation type="journal article" date="2012" name="Genet. Mol. Biol.">
        <title>Analysis of 16S rRNA and mxaF genes revealing insights into Methylobacterium niche-specific plant association.</title>
        <authorList>
            <person name="Dourado M.N."/>
            <person name="Andreote F.D."/>
            <person name="Dini-Andreote F."/>
            <person name="Conti R."/>
            <person name="Araujo J.M."/>
            <person name="Araujo W.L."/>
        </authorList>
    </citation>
    <scope>NUCLEOTIDE SEQUENCE [LARGE SCALE GENOMIC DNA]</scope>
    <source>
        <strain evidence="2 3">SR1.6/6</strain>
    </source>
</reference>
<dbReference type="InterPro" id="IPR010985">
    <property type="entry name" value="Ribbon_hlx_hlx"/>
</dbReference>
<dbReference type="AlphaFoldDB" id="A0A6B9FRE4"/>
<proteinExistence type="predicted"/>
<evidence type="ECO:0008006" key="4">
    <source>
        <dbReference type="Google" id="ProtNLM"/>
    </source>
</evidence>
<reference evidence="2 3" key="2">
    <citation type="journal article" date="2013" name="Genome Announc.">
        <title>Draft Genome Sequence of Methylobacterium mesophilicum Strain SR1.6/6, Isolated from Citrus sinensis.</title>
        <authorList>
            <person name="Marinho Almeida D."/>
            <person name="Dini-Andreote F."/>
            <person name="Camargo Neves A.A."/>
            <person name="Juca Ramos R.T."/>
            <person name="Andreote F.D."/>
            <person name="Carneiro A.R."/>
            <person name="Oliveira de Souza Lima A."/>
            <person name="Caracciolo Gomes de Sa P.H."/>
            <person name="Ribeiro Barbosa M.S."/>
            <person name="Araujo W.L."/>
            <person name="Silva A."/>
        </authorList>
    </citation>
    <scope>NUCLEOTIDE SEQUENCE [LARGE SCALE GENOMIC DNA]</scope>
    <source>
        <strain evidence="2 3">SR1.6/6</strain>
    </source>
</reference>
<dbReference type="RefSeq" id="WP_010687657.1">
    <property type="nucleotide sequence ID" value="NZ_CP043538.1"/>
</dbReference>
<gene>
    <name evidence="2" type="ORF">MMSR116_18030</name>
</gene>
<dbReference type="KEGG" id="mmes:MMSR116_18030"/>
<dbReference type="GO" id="GO:0006355">
    <property type="term" value="P:regulation of DNA-templated transcription"/>
    <property type="evidence" value="ECO:0007669"/>
    <property type="project" value="InterPro"/>
</dbReference>
<evidence type="ECO:0000313" key="3">
    <source>
        <dbReference type="Proteomes" id="UP000012488"/>
    </source>
</evidence>
<evidence type="ECO:0000256" key="1">
    <source>
        <dbReference type="SAM" id="MobiDB-lite"/>
    </source>
</evidence>
<sequence>MRPLVYSDTITIRTDADLRRAIDAAAQREGASASEWVRRALGSIVAPNDPPRSPTPTAPAAALPVAA</sequence>
<dbReference type="EMBL" id="CP043538">
    <property type="protein sequence ID" value="QGY03574.1"/>
    <property type="molecule type" value="Genomic_DNA"/>
</dbReference>
<evidence type="ECO:0000313" key="2">
    <source>
        <dbReference type="EMBL" id="QGY03574.1"/>
    </source>
</evidence>
<feature type="compositionally biased region" description="Pro residues" evidence="1">
    <location>
        <begin position="48"/>
        <end position="57"/>
    </location>
</feature>
<dbReference type="SUPFAM" id="SSF47598">
    <property type="entry name" value="Ribbon-helix-helix"/>
    <property type="match status" value="1"/>
</dbReference>
<feature type="compositionally biased region" description="Low complexity" evidence="1">
    <location>
        <begin position="58"/>
        <end position="67"/>
    </location>
</feature>
<dbReference type="Proteomes" id="UP000012488">
    <property type="component" value="Chromosome"/>
</dbReference>
<name>A0A6B9FRE4_9HYPH</name>
<protein>
    <recommendedName>
        <fullName evidence="4">Ribbon-helix-helix protein, CopG family</fullName>
    </recommendedName>
</protein>
<dbReference type="CDD" id="cd21631">
    <property type="entry name" value="RHH_CopG_NikR-like"/>
    <property type="match status" value="1"/>
</dbReference>